<keyword evidence="2" id="KW-1185">Reference proteome</keyword>
<dbReference type="EMBL" id="JBHTKR010000001">
    <property type="protein sequence ID" value="MFD1193336.1"/>
    <property type="molecule type" value="Genomic_DNA"/>
</dbReference>
<dbReference type="Gene3D" id="3.40.50.300">
    <property type="entry name" value="P-loop containing nucleotide triphosphate hydrolases"/>
    <property type="match status" value="1"/>
</dbReference>
<evidence type="ECO:0000313" key="2">
    <source>
        <dbReference type="Proteomes" id="UP001597151"/>
    </source>
</evidence>
<dbReference type="RefSeq" id="WP_380788525.1">
    <property type="nucleotide sequence ID" value="NZ_JBHTKR010000001.1"/>
</dbReference>
<comment type="caution">
    <text evidence="1">The sequence shown here is derived from an EMBL/GenBank/DDBJ whole genome shotgun (WGS) entry which is preliminary data.</text>
</comment>
<proteinExistence type="predicted"/>
<dbReference type="SUPFAM" id="SSF52540">
    <property type="entry name" value="P-loop containing nucleoside triphosphate hydrolases"/>
    <property type="match status" value="1"/>
</dbReference>
<evidence type="ECO:0000313" key="1">
    <source>
        <dbReference type="EMBL" id="MFD1193336.1"/>
    </source>
</evidence>
<gene>
    <name evidence="1" type="ORF">ACFQ3C_01460</name>
</gene>
<organism evidence="1 2">
    <name type="scientific">Seohaeicola saemankumensis</name>
    <dbReference type="NCBI Taxonomy" id="481181"/>
    <lineage>
        <taxon>Bacteria</taxon>
        <taxon>Pseudomonadati</taxon>
        <taxon>Pseudomonadota</taxon>
        <taxon>Alphaproteobacteria</taxon>
        <taxon>Rhodobacterales</taxon>
        <taxon>Roseobacteraceae</taxon>
        <taxon>Seohaeicola</taxon>
    </lineage>
</organism>
<reference evidence="2" key="1">
    <citation type="journal article" date="2019" name="Int. J. Syst. Evol. Microbiol.">
        <title>The Global Catalogue of Microorganisms (GCM) 10K type strain sequencing project: providing services to taxonomists for standard genome sequencing and annotation.</title>
        <authorList>
            <consortium name="The Broad Institute Genomics Platform"/>
            <consortium name="The Broad Institute Genome Sequencing Center for Infectious Disease"/>
            <person name="Wu L."/>
            <person name="Ma J."/>
        </authorList>
    </citation>
    <scope>NUCLEOTIDE SEQUENCE [LARGE SCALE GENOMIC DNA]</scope>
    <source>
        <strain evidence="2">CCUG 55328</strain>
    </source>
</reference>
<dbReference type="Proteomes" id="UP001597151">
    <property type="component" value="Unassembled WGS sequence"/>
</dbReference>
<sequence>MKDEDGISKRRNMTVTGKPTVEYILAGYERGGTTLLSDLFRANGFESGFECGVLLGKNPSEMPNINPYWDMLLSGWKISKETRQAAISGSLEDFYQTICKAAFPEFNGSFFDKTPIYMKTLGTCINRAPFIKGAVVIHRDPRAVFASMAKRLSPNDSVASGVEKNFKLLQNRYLSYFIGSISHLESKRVIFVPFEELASRENVWLKTIGYFVNGKSFEKRDFKSRFENVTSSKMDLNKIIEFNELLPIDLQNRILEATRLASTFFAGPVERAKYGDLWEETLETAQKRLAEFDLPAVGMDIDGTYFEPLTYLIRYPDVLKAGVNPVEHFRKAGRREKRTPA</sequence>
<evidence type="ECO:0008006" key="3">
    <source>
        <dbReference type="Google" id="ProtNLM"/>
    </source>
</evidence>
<name>A0ABW3TAC4_9RHOB</name>
<accession>A0ABW3TAC4</accession>
<dbReference type="InterPro" id="IPR027417">
    <property type="entry name" value="P-loop_NTPase"/>
</dbReference>
<protein>
    <recommendedName>
        <fullName evidence="3">Sulfotransferase family protein</fullName>
    </recommendedName>
</protein>